<dbReference type="eggNOG" id="COG2059">
    <property type="taxonomic scope" value="Bacteria"/>
</dbReference>
<keyword evidence="4 7" id="KW-0812">Transmembrane</keyword>
<comment type="similarity">
    <text evidence="2">Belongs to the chromate ion transporter (CHR) (TC 2.A.51) family.</text>
</comment>
<evidence type="ECO:0000256" key="3">
    <source>
        <dbReference type="ARBA" id="ARBA00022475"/>
    </source>
</evidence>
<organism evidence="8 10">
    <name type="scientific">Megasphaera lornae</name>
    <dbReference type="NCBI Taxonomy" id="1000568"/>
    <lineage>
        <taxon>Bacteria</taxon>
        <taxon>Bacillati</taxon>
        <taxon>Bacillota</taxon>
        <taxon>Negativicutes</taxon>
        <taxon>Veillonellales</taxon>
        <taxon>Veillonellaceae</taxon>
        <taxon>Megasphaera</taxon>
    </lineage>
</organism>
<evidence type="ECO:0000313" key="10">
    <source>
        <dbReference type="Proteomes" id="UP000003242"/>
    </source>
</evidence>
<evidence type="ECO:0000313" key="11">
    <source>
        <dbReference type="Proteomes" id="UP000004018"/>
    </source>
</evidence>
<keyword evidence="11" id="KW-1185">Reference proteome</keyword>
<feature type="transmembrane region" description="Helical" evidence="7">
    <location>
        <begin position="54"/>
        <end position="74"/>
    </location>
</feature>
<protein>
    <submittedName>
        <fullName evidence="8">Chromate transport protein</fullName>
    </submittedName>
</protein>
<dbReference type="EMBL" id="AFIJ01000007">
    <property type="protein sequence ID" value="EGL42114.1"/>
    <property type="molecule type" value="Genomic_DNA"/>
</dbReference>
<dbReference type="Pfam" id="PF02417">
    <property type="entry name" value="Chromate_transp"/>
    <property type="match status" value="1"/>
</dbReference>
<dbReference type="GO" id="GO:0015109">
    <property type="term" value="F:chromate transmembrane transporter activity"/>
    <property type="evidence" value="ECO:0007669"/>
    <property type="project" value="InterPro"/>
</dbReference>
<feature type="transmembrane region" description="Helical" evidence="7">
    <location>
        <begin position="115"/>
        <end position="136"/>
    </location>
</feature>
<dbReference type="AlphaFoldDB" id="D3LVY9"/>
<gene>
    <name evidence="8" type="ORF">HMPREF0889_1146</name>
    <name evidence="9" type="ORF">HMPREF1039_0161</name>
</gene>
<dbReference type="PANTHER" id="PTHR43663:SF2">
    <property type="entry name" value="CHROMATE TRANSPORT PROTEIN-RELATED"/>
    <property type="match status" value="1"/>
</dbReference>
<evidence type="ECO:0000256" key="5">
    <source>
        <dbReference type="ARBA" id="ARBA00022989"/>
    </source>
</evidence>
<comment type="caution">
    <text evidence="8">The sequence shown here is derived from an EMBL/GenBank/DDBJ whole genome shotgun (WGS) entry which is preliminary data.</text>
</comment>
<reference evidence="9 11" key="3">
    <citation type="submission" date="2011-04" db="EMBL/GenBank/DDBJ databases">
        <authorList>
            <person name="Harkins D.M."/>
            <person name="Madupu R."/>
            <person name="Durkin A.S."/>
            <person name="Torralba M."/>
            <person name="Methe B."/>
            <person name="Sutton G.G."/>
            <person name="Nelson K.E."/>
        </authorList>
    </citation>
    <scope>NUCLEOTIDE SEQUENCE [LARGE SCALE GENOMIC DNA]</scope>
    <source>
        <strain evidence="9 11">UPII 199-6</strain>
    </source>
</reference>
<keyword evidence="5 7" id="KW-1133">Transmembrane helix</keyword>
<evidence type="ECO:0000256" key="6">
    <source>
        <dbReference type="ARBA" id="ARBA00023136"/>
    </source>
</evidence>
<feature type="transmembrane region" description="Helical" evidence="7">
    <location>
        <begin position="148"/>
        <end position="180"/>
    </location>
</feature>
<evidence type="ECO:0000256" key="2">
    <source>
        <dbReference type="ARBA" id="ARBA00005262"/>
    </source>
</evidence>
<feature type="transmembrane region" description="Helical" evidence="7">
    <location>
        <begin position="86"/>
        <end position="109"/>
    </location>
</feature>
<evidence type="ECO:0000256" key="1">
    <source>
        <dbReference type="ARBA" id="ARBA00004651"/>
    </source>
</evidence>
<reference evidence="10" key="1">
    <citation type="submission" date="2009-12" db="EMBL/GenBank/DDBJ databases">
        <title>Sequence of Clostridiales genomosp. BVAB3 str. UPII9-5.</title>
        <authorList>
            <person name="Madupu R."/>
            <person name="Durkin A.S."/>
            <person name="Torralba M."/>
            <person name="Methe B."/>
            <person name="Sutton G.G."/>
            <person name="Strausberg R.L."/>
            <person name="Nelson K.E."/>
        </authorList>
    </citation>
    <scope>NUCLEOTIDE SEQUENCE [LARGE SCALE GENOMIC DNA]</scope>
    <source>
        <strain evidence="10">28L</strain>
    </source>
</reference>
<dbReference type="OrthoDB" id="9788907at2"/>
<name>D3LVY9_9FIRM</name>
<dbReference type="RefSeq" id="WP_007390575.1">
    <property type="nucleotide sequence ID" value="NZ_ADGP01000021.1"/>
</dbReference>
<accession>D3LVY9</accession>
<feature type="transmembrane region" description="Helical" evidence="7">
    <location>
        <begin position="12"/>
        <end position="34"/>
    </location>
</feature>
<keyword evidence="6 7" id="KW-0472">Membrane</keyword>
<dbReference type="InterPro" id="IPR003370">
    <property type="entry name" value="Chromate_transpt"/>
</dbReference>
<proteinExistence type="inferred from homology"/>
<dbReference type="STRING" id="699218.HMPREF0889_1146"/>
<keyword evidence="3" id="KW-1003">Cell membrane</keyword>
<dbReference type="PANTHER" id="PTHR43663">
    <property type="entry name" value="CHROMATE TRANSPORT PROTEIN-RELATED"/>
    <property type="match status" value="1"/>
</dbReference>
<dbReference type="Proteomes" id="UP000003242">
    <property type="component" value="Unassembled WGS sequence"/>
</dbReference>
<evidence type="ECO:0000313" key="9">
    <source>
        <dbReference type="EMBL" id="EGL42114.1"/>
    </source>
</evidence>
<sequence length="186" mass="20478">MKKRSLKFYWQLFTSTFGISAFTVGGGFVIVPLLKAKYVDEYGWISEKEALDMVAIAQTMPGVIAANSTILLGYRMAGIAGAATALCGTVLPCLITLTLISYCYSYIVTNPYIDLILRGMQCGATAIIGNVAWNLFYAQWEKKFLLPLLIIIVTCIANLFFHVPIMALLGIDALVGLFLLRDPKYN</sequence>
<dbReference type="Proteomes" id="UP000004018">
    <property type="component" value="Unassembled WGS sequence"/>
</dbReference>
<dbReference type="GO" id="GO:0005886">
    <property type="term" value="C:plasma membrane"/>
    <property type="evidence" value="ECO:0007669"/>
    <property type="project" value="UniProtKB-SubCell"/>
</dbReference>
<comment type="subcellular location">
    <subcellularLocation>
        <location evidence="1">Cell membrane</location>
        <topology evidence="1">Multi-pass membrane protein</topology>
    </subcellularLocation>
</comment>
<reference evidence="8" key="2">
    <citation type="submission" date="2009-12" db="EMBL/GenBank/DDBJ databases">
        <authorList>
            <person name="Madupu R."/>
            <person name="Durkin A.S."/>
            <person name="Torralba M."/>
            <person name="Methe B."/>
            <person name="Sutton G.G."/>
            <person name="Strausberg R.L."/>
            <person name="Nelson K.E."/>
        </authorList>
    </citation>
    <scope>NUCLEOTIDE SEQUENCE</scope>
    <source>
        <strain evidence="8">28L</strain>
    </source>
</reference>
<evidence type="ECO:0000256" key="4">
    <source>
        <dbReference type="ARBA" id="ARBA00022692"/>
    </source>
</evidence>
<evidence type="ECO:0000256" key="7">
    <source>
        <dbReference type="SAM" id="Phobius"/>
    </source>
</evidence>
<dbReference type="EMBL" id="ADGP01000021">
    <property type="protein sequence ID" value="EFD93792.1"/>
    <property type="molecule type" value="Genomic_DNA"/>
</dbReference>
<dbReference type="InterPro" id="IPR052518">
    <property type="entry name" value="CHR_Transporter"/>
</dbReference>
<evidence type="ECO:0000313" key="8">
    <source>
        <dbReference type="EMBL" id="EFD93792.1"/>
    </source>
</evidence>